<keyword evidence="3" id="KW-1185">Reference proteome</keyword>
<keyword evidence="1" id="KW-1133">Transmembrane helix</keyword>
<dbReference type="EMBL" id="VWSG01000002">
    <property type="protein sequence ID" value="KAA5537558.1"/>
    <property type="molecule type" value="Genomic_DNA"/>
</dbReference>
<name>A0A5M6CQG2_9FLAO</name>
<keyword evidence="1" id="KW-0812">Transmembrane</keyword>
<dbReference type="RefSeq" id="WP_190304071.1">
    <property type="nucleotide sequence ID" value="NZ_VWSG01000002.1"/>
</dbReference>
<reference evidence="2 3" key="1">
    <citation type="submission" date="2019-09" db="EMBL/GenBank/DDBJ databases">
        <title>Genome sequence and assembly of Flavobacterium sp.</title>
        <authorList>
            <person name="Chhetri G."/>
        </authorList>
    </citation>
    <scope>NUCLEOTIDE SEQUENCE [LARGE SCALE GENOMIC DNA]</scope>
    <source>
        <strain evidence="2 3">SNL9</strain>
    </source>
</reference>
<feature type="transmembrane region" description="Helical" evidence="1">
    <location>
        <begin position="62"/>
        <end position="82"/>
    </location>
</feature>
<dbReference type="Proteomes" id="UP000325141">
    <property type="component" value="Unassembled WGS sequence"/>
</dbReference>
<evidence type="ECO:0000313" key="2">
    <source>
        <dbReference type="EMBL" id="KAA5537558.1"/>
    </source>
</evidence>
<keyword evidence="1" id="KW-0472">Membrane</keyword>
<protein>
    <submittedName>
        <fullName evidence="2">Uncharacterized protein</fullName>
    </submittedName>
</protein>
<comment type="caution">
    <text evidence="2">The sequence shown here is derived from an EMBL/GenBank/DDBJ whole genome shotgun (WGS) entry which is preliminary data.</text>
</comment>
<proteinExistence type="predicted"/>
<organism evidence="2 3">
    <name type="scientific">Paenimyroides baculatum</name>
    <dbReference type="NCBI Taxonomy" id="2608000"/>
    <lineage>
        <taxon>Bacteria</taxon>
        <taxon>Pseudomonadati</taxon>
        <taxon>Bacteroidota</taxon>
        <taxon>Flavobacteriia</taxon>
        <taxon>Flavobacteriales</taxon>
        <taxon>Flavobacteriaceae</taxon>
        <taxon>Paenimyroides</taxon>
    </lineage>
</organism>
<accession>A0A5M6CQG2</accession>
<dbReference type="AlphaFoldDB" id="A0A5M6CQG2"/>
<gene>
    <name evidence="2" type="ORF">F0460_02470</name>
</gene>
<feature type="transmembrane region" description="Helical" evidence="1">
    <location>
        <begin position="21"/>
        <end position="42"/>
    </location>
</feature>
<sequence length="142" mass="16625">MNLIFAKLYEEYIRKNYPAKFSITMYISIVYFFLLFVLLLPIKTFIDKQIFDDKIHYEKSSIMIVVFGQLTIITCLVYYKYIRKKHIQTLVKKYEVKKINKTLLYLIVVGTPVSLLLIAGTITVFINGGEILGHRIDGVFNK</sequence>
<evidence type="ECO:0000313" key="3">
    <source>
        <dbReference type="Proteomes" id="UP000325141"/>
    </source>
</evidence>
<evidence type="ECO:0000256" key="1">
    <source>
        <dbReference type="SAM" id="Phobius"/>
    </source>
</evidence>
<feature type="transmembrane region" description="Helical" evidence="1">
    <location>
        <begin position="103"/>
        <end position="126"/>
    </location>
</feature>